<proteinExistence type="predicted"/>
<accession>A0A3P6V1D7</accession>
<name>A0A3P6V1D7_DIBLA</name>
<protein>
    <submittedName>
        <fullName evidence="1">Uncharacterized protein</fullName>
    </submittedName>
</protein>
<dbReference type="AlphaFoldDB" id="A0A3P6V1D7"/>
<organism evidence="1 2">
    <name type="scientific">Dibothriocephalus latus</name>
    <name type="common">Fish tapeworm</name>
    <name type="synonym">Diphyllobothrium latum</name>
    <dbReference type="NCBI Taxonomy" id="60516"/>
    <lineage>
        <taxon>Eukaryota</taxon>
        <taxon>Metazoa</taxon>
        <taxon>Spiralia</taxon>
        <taxon>Lophotrochozoa</taxon>
        <taxon>Platyhelminthes</taxon>
        <taxon>Cestoda</taxon>
        <taxon>Eucestoda</taxon>
        <taxon>Diphyllobothriidea</taxon>
        <taxon>Diphyllobothriidae</taxon>
        <taxon>Dibothriocephalus</taxon>
    </lineage>
</organism>
<reference evidence="1 2" key="1">
    <citation type="submission" date="2018-11" db="EMBL/GenBank/DDBJ databases">
        <authorList>
            <consortium name="Pathogen Informatics"/>
        </authorList>
    </citation>
    <scope>NUCLEOTIDE SEQUENCE [LARGE SCALE GENOMIC DNA]</scope>
</reference>
<sequence length="132" mass="14685">MSDQNWMSVDSDRVDFARLPDEISDSPSLFQNTPVFRNYSAGSLNANSFSPNHTSPSLSGKLMPQNGQNSGTALNLPPTFRLDVIQLITYLDQSLSKDAVCSQAFSRPCEELRKACKQHAFEHAFILFGEIK</sequence>
<gene>
    <name evidence="1" type="ORF">DILT_LOCUS3768</name>
</gene>
<keyword evidence="2" id="KW-1185">Reference proteome</keyword>
<dbReference type="EMBL" id="UYRU01044227">
    <property type="protein sequence ID" value="VDK85848.1"/>
    <property type="molecule type" value="Genomic_DNA"/>
</dbReference>
<evidence type="ECO:0000313" key="2">
    <source>
        <dbReference type="Proteomes" id="UP000281553"/>
    </source>
</evidence>
<dbReference type="Proteomes" id="UP000281553">
    <property type="component" value="Unassembled WGS sequence"/>
</dbReference>
<evidence type="ECO:0000313" key="1">
    <source>
        <dbReference type="EMBL" id="VDK85848.1"/>
    </source>
</evidence>